<protein>
    <recommendedName>
        <fullName evidence="4">Protein CMS1</fullName>
    </recommendedName>
</protein>
<dbReference type="STRING" id="1391915.U7PR78"/>
<feature type="compositionally biased region" description="Basic and acidic residues" evidence="1">
    <location>
        <begin position="59"/>
        <end position="68"/>
    </location>
</feature>
<reference evidence="3" key="1">
    <citation type="journal article" date="2014" name="Genome Announc.">
        <title>Genome sequence of the pathogenic fungus Sporothrix schenckii (ATCC 58251).</title>
        <authorList>
            <person name="Cuomo C.A."/>
            <person name="Rodriguez-Del Valle N."/>
            <person name="Perez-Sanchez L."/>
            <person name="Abouelleil A."/>
            <person name="Goldberg J."/>
            <person name="Young S."/>
            <person name="Zeng Q."/>
            <person name="Birren B.W."/>
        </authorList>
    </citation>
    <scope>NUCLEOTIDE SEQUENCE [LARGE SCALE GENOMIC DNA]</scope>
    <source>
        <strain evidence="3">ATCC 58251 / de Perez 2211183</strain>
    </source>
</reference>
<sequence length="370" mass="40336">MSGRQPLPPPEPPKPTRPPFKKSFQGKRKRDDAGGDNVNGFVPPPGGDRRAPRPKKQKKEGDDTDKLRQRQTPPPPLSAAEKRAKFKAKKQRAKEQSKLNNNNSNNNNNNNNNNNSTNHPYAVNEADLDYDLALNRSFARMDGDLAAAYLARQTKRYGSDLSEVELADLSVPRTAFVDASAYDKDRTLDNLADFLEAMAPITETGKPGSKGKGKQILHTAPDAKGAPHTIVVTGAGQRAADLVRAVRAFGTKNNAVAKLFAKHIKLAEAVSFLGAHRTGLAVGTPARLLDLLDNGALSVAHLRRIVVDASHIDQKKRGVLDMPDTVLPVARWLSRPEIKARYKVGETEGDAADEKDKAKDGPKPISILFY</sequence>
<dbReference type="eggNOG" id="KOG3089">
    <property type="taxonomic scope" value="Eukaryota"/>
</dbReference>
<feature type="compositionally biased region" description="Pro residues" evidence="1">
    <location>
        <begin position="1"/>
        <end position="18"/>
    </location>
</feature>
<keyword evidence="3" id="KW-1185">Reference proteome</keyword>
<evidence type="ECO:0008006" key="4">
    <source>
        <dbReference type="Google" id="ProtNLM"/>
    </source>
</evidence>
<dbReference type="InterPro" id="IPR032704">
    <property type="entry name" value="Cms1"/>
</dbReference>
<dbReference type="InterPro" id="IPR027417">
    <property type="entry name" value="P-loop_NTPase"/>
</dbReference>
<dbReference type="HOGENOM" id="CLU_057568_0_0_1"/>
<accession>U7PR78</accession>
<dbReference type="PANTHER" id="PTHR24030">
    <property type="entry name" value="PROTEIN CMSS1"/>
    <property type="match status" value="1"/>
</dbReference>
<dbReference type="OrthoDB" id="1929311at2759"/>
<evidence type="ECO:0000313" key="2">
    <source>
        <dbReference type="EMBL" id="ERS98158.1"/>
    </source>
</evidence>
<feature type="region of interest" description="Disordered" evidence="1">
    <location>
        <begin position="1"/>
        <end position="121"/>
    </location>
</feature>
<dbReference type="AlphaFoldDB" id="U7PR78"/>
<dbReference type="PANTHER" id="PTHR24030:SF0">
    <property type="entry name" value="PROTEIN CMSS1"/>
    <property type="match status" value="1"/>
</dbReference>
<evidence type="ECO:0000313" key="3">
    <source>
        <dbReference type="Proteomes" id="UP000018087"/>
    </source>
</evidence>
<dbReference type="Gene3D" id="3.40.50.300">
    <property type="entry name" value="P-loop containing nucleotide triphosphate hydrolases"/>
    <property type="match status" value="1"/>
</dbReference>
<name>U7PR78_SPOS1</name>
<dbReference type="Proteomes" id="UP000018087">
    <property type="component" value="Unassembled WGS sequence"/>
</dbReference>
<organism evidence="2 3">
    <name type="scientific">Sporothrix schenckii (strain ATCC 58251 / de Perez 2211183)</name>
    <name type="common">Rose-picker's disease fungus</name>
    <dbReference type="NCBI Taxonomy" id="1391915"/>
    <lineage>
        <taxon>Eukaryota</taxon>
        <taxon>Fungi</taxon>
        <taxon>Dikarya</taxon>
        <taxon>Ascomycota</taxon>
        <taxon>Pezizomycotina</taxon>
        <taxon>Sordariomycetes</taxon>
        <taxon>Sordariomycetidae</taxon>
        <taxon>Ophiostomatales</taxon>
        <taxon>Ophiostomataceae</taxon>
        <taxon>Sporothrix</taxon>
    </lineage>
</organism>
<dbReference type="Pfam" id="PF14617">
    <property type="entry name" value="CMS1"/>
    <property type="match status" value="1"/>
</dbReference>
<evidence type="ECO:0000256" key="1">
    <source>
        <dbReference type="SAM" id="MobiDB-lite"/>
    </source>
</evidence>
<proteinExistence type="predicted"/>
<gene>
    <name evidence="2" type="ORF">HMPREF1624_04939</name>
</gene>
<dbReference type="GO" id="GO:0005634">
    <property type="term" value="C:nucleus"/>
    <property type="evidence" value="ECO:0007669"/>
    <property type="project" value="TreeGrafter"/>
</dbReference>
<feature type="compositionally biased region" description="Low complexity" evidence="1">
    <location>
        <begin position="100"/>
        <end position="118"/>
    </location>
</feature>
<dbReference type="GO" id="GO:0030686">
    <property type="term" value="C:90S preribosome"/>
    <property type="evidence" value="ECO:0007669"/>
    <property type="project" value="TreeGrafter"/>
</dbReference>
<dbReference type="EMBL" id="KI440846">
    <property type="protein sequence ID" value="ERS98158.1"/>
    <property type="molecule type" value="Genomic_DNA"/>
</dbReference>